<dbReference type="PANTHER" id="PTHR30629:SF2">
    <property type="entry name" value="PROPHAGE INTEGRASE INTS-RELATED"/>
    <property type="match status" value="1"/>
</dbReference>
<dbReference type="PROSITE" id="PS51900">
    <property type="entry name" value="CB"/>
    <property type="match status" value="1"/>
</dbReference>
<dbReference type="Proteomes" id="UP001589667">
    <property type="component" value="Unassembled WGS sequence"/>
</dbReference>
<dbReference type="SUPFAM" id="SSF56349">
    <property type="entry name" value="DNA breaking-rejoining enzymes"/>
    <property type="match status" value="1"/>
</dbReference>
<dbReference type="Pfam" id="PF00589">
    <property type="entry name" value="Phage_integrase"/>
    <property type="match status" value="1"/>
</dbReference>
<comment type="caution">
    <text evidence="8">The sequence shown here is derived from an EMBL/GenBank/DDBJ whole genome shotgun (WGS) entry which is preliminary data.</text>
</comment>
<feature type="domain" description="Tyr recombinase" evidence="6">
    <location>
        <begin position="179"/>
        <end position="389"/>
    </location>
</feature>
<evidence type="ECO:0000256" key="1">
    <source>
        <dbReference type="ARBA" id="ARBA00008857"/>
    </source>
</evidence>
<accession>A0ABV5SP79</accession>
<dbReference type="InterPro" id="IPR050808">
    <property type="entry name" value="Phage_Integrase"/>
</dbReference>
<dbReference type="Gene3D" id="1.10.443.10">
    <property type="entry name" value="Intergrase catalytic core"/>
    <property type="match status" value="1"/>
</dbReference>
<protein>
    <submittedName>
        <fullName evidence="8">Tyrosine recombinase XerC</fullName>
    </submittedName>
</protein>
<dbReference type="Gene3D" id="1.10.150.130">
    <property type="match status" value="1"/>
</dbReference>
<evidence type="ECO:0000256" key="3">
    <source>
        <dbReference type="ARBA" id="ARBA00023125"/>
    </source>
</evidence>
<dbReference type="PROSITE" id="PS51898">
    <property type="entry name" value="TYR_RECOMBINASE"/>
    <property type="match status" value="1"/>
</dbReference>
<dbReference type="EMBL" id="JBHMBL010000001">
    <property type="protein sequence ID" value="MFB9641482.1"/>
    <property type="molecule type" value="Genomic_DNA"/>
</dbReference>
<sequence>MEISDKLRKALGPNATAFYSETKGLFIGRIELPSSDPKKRRRREFTAKDEGEFLRKARTLLNRYREAGDLATSSPTVRTWMTYWLENIAAKRVRPKTLAGYRSVVNRQIVEAIGNVKLEKLTGVHIRLVHDYITDNGGSSTYALNAHRVLSKALEDAVREGKINRNPAGLVDAPRKSRTQLQALDLNEAKVIIKRAFLALDAPIYDPEPVRWAAYLLTGQRRGEIIGLEWDRVGDLIDMSWQLQRLSEEELAAAPADFEWRDLDGYGLYWTRPKSEAGKRMLPVVAALSFLLEEHRKRVAPNPWGLVFTHKGRPIDPDWETKRWPKALAEMKVTNKKIRVHDLRHTAVDMLLEAGVPEDVVMELVGHSEVAMTRRYKDPTKMERRTQGMLQLSAFLNPDG</sequence>
<feature type="domain" description="Core-binding (CB)" evidence="7">
    <location>
        <begin position="75"/>
        <end position="158"/>
    </location>
</feature>
<dbReference type="InterPro" id="IPR044068">
    <property type="entry name" value="CB"/>
</dbReference>
<dbReference type="RefSeq" id="WP_157423079.1">
    <property type="nucleotide sequence ID" value="NZ_BAAANI010000006.1"/>
</dbReference>
<proteinExistence type="inferred from homology"/>
<keyword evidence="9" id="KW-1185">Reference proteome</keyword>
<dbReference type="InterPro" id="IPR011010">
    <property type="entry name" value="DNA_brk_join_enz"/>
</dbReference>
<evidence type="ECO:0000256" key="5">
    <source>
        <dbReference type="PROSITE-ProRule" id="PRU01248"/>
    </source>
</evidence>
<keyword evidence="4" id="KW-0233">DNA recombination</keyword>
<comment type="similarity">
    <text evidence="1">Belongs to the 'phage' integrase family.</text>
</comment>
<evidence type="ECO:0000256" key="4">
    <source>
        <dbReference type="ARBA" id="ARBA00023172"/>
    </source>
</evidence>
<evidence type="ECO:0000313" key="8">
    <source>
        <dbReference type="EMBL" id="MFB9641482.1"/>
    </source>
</evidence>
<keyword evidence="3 5" id="KW-0238">DNA-binding</keyword>
<name>A0ABV5SP79_9MICO</name>
<dbReference type="InterPro" id="IPR004107">
    <property type="entry name" value="Integrase_SAM-like_N"/>
</dbReference>
<reference evidence="8 9" key="1">
    <citation type="submission" date="2024-09" db="EMBL/GenBank/DDBJ databases">
        <authorList>
            <person name="Sun Q."/>
            <person name="Mori K."/>
        </authorList>
    </citation>
    <scope>NUCLEOTIDE SEQUENCE [LARGE SCALE GENOMIC DNA]</scope>
    <source>
        <strain evidence="8 9">JCM 14321</strain>
    </source>
</reference>
<dbReference type="InterPro" id="IPR010998">
    <property type="entry name" value="Integrase_recombinase_N"/>
</dbReference>
<dbReference type="Pfam" id="PF14659">
    <property type="entry name" value="Phage_int_SAM_3"/>
    <property type="match status" value="1"/>
</dbReference>
<dbReference type="InterPro" id="IPR013762">
    <property type="entry name" value="Integrase-like_cat_sf"/>
</dbReference>
<evidence type="ECO:0000256" key="2">
    <source>
        <dbReference type="ARBA" id="ARBA00022908"/>
    </source>
</evidence>
<organism evidence="8 9">
    <name type="scientific">Agromyces lapidis</name>
    <dbReference type="NCBI Taxonomy" id="279574"/>
    <lineage>
        <taxon>Bacteria</taxon>
        <taxon>Bacillati</taxon>
        <taxon>Actinomycetota</taxon>
        <taxon>Actinomycetes</taxon>
        <taxon>Micrococcales</taxon>
        <taxon>Microbacteriaceae</taxon>
        <taxon>Agromyces</taxon>
    </lineage>
</organism>
<gene>
    <name evidence="8" type="primary">xerC</name>
    <name evidence="8" type="ORF">ACFFQV_04160</name>
</gene>
<dbReference type="PANTHER" id="PTHR30629">
    <property type="entry name" value="PROPHAGE INTEGRASE"/>
    <property type="match status" value="1"/>
</dbReference>
<evidence type="ECO:0000313" key="9">
    <source>
        <dbReference type="Proteomes" id="UP001589667"/>
    </source>
</evidence>
<evidence type="ECO:0000259" key="6">
    <source>
        <dbReference type="PROSITE" id="PS51898"/>
    </source>
</evidence>
<keyword evidence="2" id="KW-0229">DNA integration</keyword>
<dbReference type="InterPro" id="IPR002104">
    <property type="entry name" value="Integrase_catalytic"/>
</dbReference>
<evidence type="ECO:0000259" key="7">
    <source>
        <dbReference type="PROSITE" id="PS51900"/>
    </source>
</evidence>